<dbReference type="AlphaFoldDB" id="A0A0E2HGT9"/>
<gene>
    <name evidence="1" type="ORF">HMPREF1090_00415</name>
</gene>
<dbReference type="EMBL" id="AGYR01000002">
    <property type="protein sequence ID" value="ENZ19994.1"/>
    <property type="molecule type" value="Genomic_DNA"/>
</dbReference>
<organism evidence="1 2">
    <name type="scientific">[Clostridium] clostridioforme 90A8</name>
    <dbReference type="NCBI Taxonomy" id="999408"/>
    <lineage>
        <taxon>Bacteria</taxon>
        <taxon>Bacillati</taxon>
        <taxon>Bacillota</taxon>
        <taxon>Clostridia</taxon>
        <taxon>Lachnospirales</taxon>
        <taxon>Lachnospiraceae</taxon>
        <taxon>Enterocloster</taxon>
    </lineage>
</organism>
<dbReference type="SUPFAM" id="SSF160904">
    <property type="entry name" value="Jann2411-like"/>
    <property type="match status" value="1"/>
</dbReference>
<dbReference type="HOGENOM" id="CLU_079608_0_0_9"/>
<accession>A0A0E2HGT9</accession>
<dbReference type="PATRIC" id="fig|999408.3.peg.453"/>
<dbReference type="InterPro" id="IPR023286">
    <property type="entry name" value="ABATE_dom_sf"/>
</dbReference>
<name>A0A0E2HGT9_9FIRM</name>
<proteinExistence type="predicted"/>
<dbReference type="Proteomes" id="UP000013085">
    <property type="component" value="Unassembled WGS sequence"/>
</dbReference>
<evidence type="ECO:0000313" key="1">
    <source>
        <dbReference type="EMBL" id="ENZ19994.1"/>
    </source>
</evidence>
<comment type="caution">
    <text evidence="1">The sequence shown here is derived from an EMBL/GenBank/DDBJ whole genome shotgun (WGS) entry which is preliminary data.</text>
</comment>
<reference evidence="1 2" key="1">
    <citation type="submission" date="2013-01" db="EMBL/GenBank/DDBJ databases">
        <title>The Genome Sequence of Clostridium clostridioforme 90A8.</title>
        <authorList>
            <consortium name="The Broad Institute Genome Sequencing Platform"/>
            <person name="Earl A."/>
            <person name="Ward D."/>
            <person name="Feldgarden M."/>
            <person name="Gevers D."/>
            <person name="Courvalin P."/>
            <person name="Lambert T."/>
            <person name="Walker B."/>
            <person name="Young S.K."/>
            <person name="Zeng Q."/>
            <person name="Gargeya S."/>
            <person name="Fitzgerald M."/>
            <person name="Haas B."/>
            <person name="Abouelleil A."/>
            <person name="Alvarado L."/>
            <person name="Arachchi H.M."/>
            <person name="Berlin A.M."/>
            <person name="Chapman S.B."/>
            <person name="Dewar J."/>
            <person name="Goldberg J."/>
            <person name="Griggs A."/>
            <person name="Gujja S."/>
            <person name="Hansen M."/>
            <person name="Howarth C."/>
            <person name="Imamovic A."/>
            <person name="Larimer J."/>
            <person name="McCowan C."/>
            <person name="Murphy C."/>
            <person name="Neiman D."/>
            <person name="Pearson M."/>
            <person name="Priest M."/>
            <person name="Roberts A."/>
            <person name="Saif S."/>
            <person name="Shea T."/>
            <person name="Sisk P."/>
            <person name="Sykes S."/>
            <person name="Wortman J."/>
            <person name="Nusbaum C."/>
            <person name="Birren B."/>
        </authorList>
    </citation>
    <scope>NUCLEOTIDE SEQUENCE [LARGE SCALE GENOMIC DNA]</scope>
    <source>
        <strain evidence="1 2">90A8</strain>
    </source>
</reference>
<sequence length="312" mass="36398">MVSVIGNRGEKMKNLFERTSSNWVRYSEYEWKAAEDGTLYLTPTKTAQPSIYDPLAEYQKIVLDAINIGRMGMSKKPDAEIQKAIQQFAVKYGLFGLMTALPTTPNFMEYEAVYLPKNHFIKKETMSTEKYLALFFPFDKLDVIKRGIESMWNIQNDRVMMALALTMTDKPMAVNMSFQREYAERYEWIKQQFIDWAFTYINSFLYYEDYDTLNDETRQMMQQSMAAFGGIAPTYHIALLDKPTIIWDFHSLMLGVQMMFSFMLTDSENPIKLCRHCTKAFVASRPSAVFCSPQCKNKHNVYKSRARNKSEE</sequence>
<evidence type="ECO:0000313" key="2">
    <source>
        <dbReference type="Proteomes" id="UP000013085"/>
    </source>
</evidence>
<protein>
    <submittedName>
        <fullName evidence="1">Uncharacterized protein</fullName>
    </submittedName>
</protein>